<dbReference type="RefSeq" id="WP_271215946.1">
    <property type="nucleotide sequence ID" value="NZ_BAAAVD010000006.1"/>
</dbReference>
<proteinExistence type="predicted"/>
<dbReference type="Proteomes" id="UP001143474">
    <property type="component" value="Unassembled WGS sequence"/>
</dbReference>
<dbReference type="EMBL" id="BSEV01000001">
    <property type="protein sequence ID" value="GLK07408.1"/>
    <property type="molecule type" value="Genomic_DNA"/>
</dbReference>
<gene>
    <name evidence="1" type="ORF">GCM10017600_08130</name>
</gene>
<keyword evidence="2" id="KW-1185">Reference proteome</keyword>
<comment type="caution">
    <text evidence="1">The sequence shown here is derived from an EMBL/GenBank/DDBJ whole genome shotgun (WGS) entry which is preliminary data.</text>
</comment>
<accession>A0A9W6MB88</accession>
<protein>
    <submittedName>
        <fullName evidence="1">Uncharacterized protein</fullName>
    </submittedName>
</protein>
<reference evidence="1" key="2">
    <citation type="submission" date="2023-01" db="EMBL/GenBank/DDBJ databases">
        <authorList>
            <person name="Sun Q."/>
            <person name="Evtushenko L."/>
        </authorList>
    </citation>
    <scope>NUCLEOTIDE SEQUENCE</scope>
    <source>
        <strain evidence="1">VKM Ac-2007</strain>
    </source>
</reference>
<evidence type="ECO:0000313" key="2">
    <source>
        <dbReference type="Proteomes" id="UP001143474"/>
    </source>
</evidence>
<evidence type="ECO:0000313" key="1">
    <source>
        <dbReference type="EMBL" id="GLK07408.1"/>
    </source>
</evidence>
<reference evidence="1" key="1">
    <citation type="journal article" date="2014" name="Int. J. Syst. Evol. Microbiol.">
        <title>Complete genome sequence of Corynebacterium casei LMG S-19264T (=DSM 44701T), isolated from a smear-ripened cheese.</title>
        <authorList>
            <consortium name="US DOE Joint Genome Institute (JGI-PGF)"/>
            <person name="Walter F."/>
            <person name="Albersmeier A."/>
            <person name="Kalinowski J."/>
            <person name="Ruckert C."/>
        </authorList>
    </citation>
    <scope>NUCLEOTIDE SEQUENCE</scope>
    <source>
        <strain evidence="1">VKM Ac-2007</strain>
    </source>
</reference>
<name>A0A9W6MB88_9ACTN</name>
<organism evidence="1 2">
    <name type="scientific">Streptosporangium carneum</name>
    <dbReference type="NCBI Taxonomy" id="47481"/>
    <lineage>
        <taxon>Bacteria</taxon>
        <taxon>Bacillati</taxon>
        <taxon>Actinomycetota</taxon>
        <taxon>Actinomycetes</taxon>
        <taxon>Streptosporangiales</taxon>
        <taxon>Streptosporangiaceae</taxon>
        <taxon>Streptosporangium</taxon>
    </lineage>
</organism>
<sequence>MSQLIEKLQEVITVERSQFLLEDQDGILDEPDGWPRLEELAARLPENSWFEATLNEAIFWSEAPWHDIKVTLELWDGPPPEDTSHWTRSKNAPFYSSSGIIYLSKLFDSNSPLVPMDLRKEASEWVIRASSRPGSGWIWPDEESPPSGIEEWRIQFWPAKGINLDLAHIPHRKTI</sequence>
<dbReference type="AlphaFoldDB" id="A0A9W6MB88"/>